<name>A0A8H5CL83_9AGAR</name>
<keyword evidence="3" id="KW-1185">Reference proteome</keyword>
<proteinExistence type="predicted"/>
<dbReference type="EMBL" id="JAACJM010000138">
    <property type="protein sequence ID" value="KAF5343533.1"/>
    <property type="molecule type" value="Genomic_DNA"/>
</dbReference>
<gene>
    <name evidence="2" type="ORF">D9758_012951</name>
</gene>
<evidence type="ECO:0000256" key="1">
    <source>
        <dbReference type="SAM" id="MobiDB-lite"/>
    </source>
</evidence>
<dbReference type="OrthoDB" id="2585179at2759"/>
<protein>
    <submittedName>
        <fullName evidence="2">Uncharacterized protein</fullName>
    </submittedName>
</protein>
<reference evidence="2 3" key="1">
    <citation type="journal article" date="2020" name="ISME J.">
        <title>Uncovering the hidden diversity of litter-decomposition mechanisms in mushroom-forming fungi.</title>
        <authorList>
            <person name="Floudas D."/>
            <person name="Bentzer J."/>
            <person name="Ahren D."/>
            <person name="Johansson T."/>
            <person name="Persson P."/>
            <person name="Tunlid A."/>
        </authorList>
    </citation>
    <scope>NUCLEOTIDE SEQUENCE [LARGE SCALE GENOMIC DNA]</scope>
    <source>
        <strain evidence="2 3">CBS 291.85</strain>
    </source>
</reference>
<sequence>MSAKYDYDHNTYIAVTLDPQSSFFSSPSTLSEIHPALTHVGQVGKLKDVQLISFVKADWEEKLEEIIQALQSIEGVIKVDVQEVKDLTKRWSAELQARKLSQASIKMDMQESKAPEEVSKTECSSQQAN</sequence>
<dbReference type="AlphaFoldDB" id="A0A8H5CL83"/>
<feature type="region of interest" description="Disordered" evidence="1">
    <location>
        <begin position="104"/>
        <end position="129"/>
    </location>
</feature>
<evidence type="ECO:0000313" key="3">
    <source>
        <dbReference type="Proteomes" id="UP000559256"/>
    </source>
</evidence>
<dbReference type="Proteomes" id="UP000559256">
    <property type="component" value="Unassembled WGS sequence"/>
</dbReference>
<evidence type="ECO:0000313" key="2">
    <source>
        <dbReference type="EMBL" id="KAF5343533.1"/>
    </source>
</evidence>
<accession>A0A8H5CL83</accession>
<comment type="caution">
    <text evidence="2">The sequence shown here is derived from an EMBL/GenBank/DDBJ whole genome shotgun (WGS) entry which is preliminary data.</text>
</comment>
<organism evidence="2 3">
    <name type="scientific">Tetrapyrgos nigripes</name>
    <dbReference type="NCBI Taxonomy" id="182062"/>
    <lineage>
        <taxon>Eukaryota</taxon>
        <taxon>Fungi</taxon>
        <taxon>Dikarya</taxon>
        <taxon>Basidiomycota</taxon>
        <taxon>Agaricomycotina</taxon>
        <taxon>Agaricomycetes</taxon>
        <taxon>Agaricomycetidae</taxon>
        <taxon>Agaricales</taxon>
        <taxon>Marasmiineae</taxon>
        <taxon>Marasmiaceae</taxon>
        <taxon>Tetrapyrgos</taxon>
    </lineage>
</organism>
<feature type="compositionally biased region" description="Basic and acidic residues" evidence="1">
    <location>
        <begin position="108"/>
        <end position="120"/>
    </location>
</feature>